<accession>A0A0B5EYN8</accession>
<dbReference type="InterPro" id="IPR000600">
    <property type="entry name" value="ROK"/>
</dbReference>
<dbReference type="AlphaFoldDB" id="A0A0B5EYN8"/>
<dbReference type="PANTHER" id="PTHR18964">
    <property type="entry name" value="ROK (REPRESSOR, ORF, KINASE) FAMILY"/>
    <property type="match status" value="1"/>
</dbReference>
<dbReference type="Gene3D" id="3.30.420.40">
    <property type="match status" value="2"/>
</dbReference>
<evidence type="ECO:0000313" key="3">
    <source>
        <dbReference type="Proteomes" id="UP000031523"/>
    </source>
</evidence>
<dbReference type="SUPFAM" id="SSF46785">
    <property type="entry name" value="Winged helix' DNA-binding domain"/>
    <property type="match status" value="1"/>
</dbReference>
<name>A0A0B5EYN8_STRA4</name>
<dbReference type="PANTHER" id="PTHR18964:SF149">
    <property type="entry name" value="BIFUNCTIONAL UDP-N-ACETYLGLUCOSAMINE 2-EPIMERASE_N-ACETYLMANNOSAMINE KINASE"/>
    <property type="match status" value="1"/>
</dbReference>
<dbReference type="EMBL" id="CP010519">
    <property type="protein sequence ID" value="AJE86879.1"/>
    <property type="molecule type" value="Genomic_DNA"/>
</dbReference>
<organism evidence="2 3">
    <name type="scientific">Streptomyces albus (strain ATCC 21838 / DSM 41398 / FERM P-419 / JCM 4703 / NBRC 107858)</name>
    <dbReference type="NCBI Taxonomy" id="1081613"/>
    <lineage>
        <taxon>Bacteria</taxon>
        <taxon>Bacillati</taxon>
        <taxon>Actinomycetota</taxon>
        <taxon>Actinomycetes</taxon>
        <taxon>Kitasatosporales</taxon>
        <taxon>Streptomycetaceae</taxon>
        <taxon>Streptomyces</taxon>
    </lineage>
</organism>
<dbReference type="InterPro" id="IPR043129">
    <property type="entry name" value="ATPase_NBD"/>
</dbReference>
<dbReference type="InterPro" id="IPR036390">
    <property type="entry name" value="WH_DNA-bd_sf"/>
</dbReference>
<dbReference type="Gene3D" id="1.10.10.10">
    <property type="entry name" value="Winged helix-like DNA-binding domain superfamily/Winged helix DNA-binding domain"/>
    <property type="match status" value="1"/>
</dbReference>
<dbReference type="Pfam" id="PF00480">
    <property type="entry name" value="ROK"/>
    <property type="match status" value="1"/>
</dbReference>
<keyword evidence="3" id="KW-1185">Reference proteome</keyword>
<dbReference type="PROSITE" id="PS01125">
    <property type="entry name" value="ROK"/>
    <property type="match status" value="1"/>
</dbReference>
<dbReference type="InterPro" id="IPR049874">
    <property type="entry name" value="ROK_cs"/>
</dbReference>
<comment type="similarity">
    <text evidence="1">Belongs to the ROK (NagC/XylR) family.</text>
</comment>
<evidence type="ECO:0000313" key="2">
    <source>
        <dbReference type="EMBL" id="AJE86879.1"/>
    </source>
</evidence>
<dbReference type="Proteomes" id="UP000031523">
    <property type="component" value="Chromosome"/>
</dbReference>
<sequence length="414" mass="43681">MIRRTVRDIRRRNRSDVLQCTYAAGRPVNRQQIAAATGLSTATVATLTGELLAAGVLHEVGQEDSRGGRPRARLSVNGARGLLIGTDVSEDFVHTALFDLAMQVRGTFERPLDPGGSSPLDVVDLVALGVDEVLRDSGADRERVLGIGVSVPGLVEKEHGVSLLSVYGHWENVPLKALLAERLGFPLYLDNPLKASTVAELWFGAGRGVDNLVVVTLRTGVGVGMALDGALYRGVTNCAGEWGHTSLVRKGRGCRCGRLGCVEAYVSAPGILQTLREADPHSPLPALEDQRAAIEGLAEAVRRGEPAAVQTLEETGDHLGAALSTLINTLNPRVLVLGDWTAERLGEPLLEATRVAAARYALAQPFNAVSMQLCRLPHNPVSMGAAAFALEGFLADLASGAGRAGRGGARPVRG</sequence>
<dbReference type="KEGG" id="sals:SLNWT_6503"/>
<reference evidence="2 3" key="1">
    <citation type="submission" date="2015-01" db="EMBL/GenBank/DDBJ databases">
        <title>Enhanced salinomycin production by adjusting the supply of polyketide extender units in Streptomyce albus DSM 41398.</title>
        <authorList>
            <person name="Lu C."/>
        </authorList>
    </citation>
    <scope>NUCLEOTIDE SEQUENCE [LARGE SCALE GENOMIC DNA]</scope>
    <source>
        <strain evidence="3">ATCC 21838 / DSM 41398 / FERM P-419 / JCM 4703 / NBRC 107858</strain>
    </source>
</reference>
<gene>
    <name evidence="2" type="ORF">SLNWT_6503</name>
</gene>
<protein>
    <submittedName>
        <fullName evidence="2">ROK-family transcriptional regulator</fullName>
    </submittedName>
</protein>
<dbReference type="InterPro" id="IPR036388">
    <property type="entry name" value="WH-like_DNA-bd_sf"/>
</dbReference>
<proteinExistence type="inferred from homology"/>
<evidence type="ECO:0000256" key="1">
    <source>
        <dbReference type="ARBA" id="ARBA00006479"/>
    </source>
</evidence>
<dbReference type="SUPFAM" id="SSF53067">
    <property type="entry name" value="Actin-like ATPase domain"/>
    <property type="match status" value="1"/>
</dbReference>